<evidence type="ECO:0000313" key="2">
    <source>
        <dbReference type="EMBL" id="TNN27283.1"/>
    </source>
</evidence>
<keyword evidence="1" id="KW-1133">Transmembrane helix</keyword>
<gene>
    <name evidence="2" type="ORF">EYF80_062574</name>
</gene>
<feature type="transmembrane region" description="Helical" evidence="1">
    <location>
        <begin position="40"/>
        <end position="59"/>
    </location>
</feature>
<dbReference type="EMBL" id="SRLO01008560">
    <property type="protein sequence ID" value="TNN27283.1"/>
    <property type="molecule type" value="Genomic_DNA"/>
</dbReference>
<keyword evidence="1" id="KW-0812">Transmembrane</keyword>
<keyword evidence="1" id="KW-0472">Membrane</keyword>
<comment type="caution">
    <text evidence="2">The sequence shown here is derived from an EMBL/GenBank/DDBJ whole genome shotgun (WGS) entry which is preliminary data.</text>
</comment>
<accession>A0A4Z2EEW5</accession>
<sequence>MKSGICLGGDGRDSQAATLQRNVNRKSGSSPLATHFILEYTHGLIVFAAAIFVLPPAAAPRVSFQPGY</sequence>
<dbReference type="AlphaFoldDB" id="A0A4Z2EEW5"/>
<reference evidence="2 3" key="1">
    <citation type="submission" date="2019-03" db="EMBL/GenBank/DDBJ databases">
        <title>First draft genome of Liparis tanakae, snailfish: a comprehensive survey of snailfish specific genes.</title>
        <authorList>
            <person name="Kim W."/>
            <person name="Song I."/>
            <person name="Jeong J.-H."/>
            <person name="Kim D."/>
            <person name="Kim S."/>
            <person name="Ryu S."/>
            <person name="Song J.Y."/>
            <person name="Lee S.K."/>
        </authorList>
    </citation>
    <scope>NUCLEOTIDE SEQUENCE [LARGE SCALE GENOMIC DNA]</scope>
    <source>
        <tissue evidence="2">Muscle</tissue>
    </source>
</reference>
<keyword evidence="3" id="KW-1185">Reference proteome</keyword>
<dbReference type="Proteomes" id="UP000314294">
    <property type="component" value="Unassembled WGS sequence"/>
</dbReference>
<evidence type="ECO:0000313" key="3">
    <source>
        <dbReference type="Proteomes" id="UP000314294"/>
    </source>
</evidence>
<proteinExistence type="predicted"/>
<organism evidence="2 3">
    <name type="scientific">Liparis tanakae</name>
    <name type="common">Tanaka's snailfish</name>
    <dbReference type="NCBI Taxonomy" id="230148"/>
    <lineage>
        <taxon>Eukaryota</taxon>
        <taxon>Metazoa</taxon>
        <taxon>Chordata</taxon>
        <taxon>Craniata</taxon>
        <taxon>Vertebrata</taxon>
        <taxon>Euteleostomi</taxon>
        <taxon>Actinopterygii</taxon>
        <taxon>Neopterygii</taxon>
        <taxon>Teleostei</taxon>
        <taxon>Neoteleostei</taxon>
        <taxon>Acanthomorphata</taxon>
        <taxon>Eupercaria</taxon>
        <taxon>Perciformes</taxon>
        <taxon>Cottioidei</taxon>
        <taxon>Cottales</taxon>
        <taxon>Liparidae</taxon>
        <taxon>Liparis</taxon>
    </lineage>
</organism>
<name>A0A4Z2EEW5_9TELE</name>
<evidence type="ECO:0000256" key="1">
    <source>
        <dbReference type="SAM" id="Phobius"/>
    </source>
</evidence>
<protein>
    <submittedName>
        <fullName evidence="2">Uncharacterized protein</fullName>
    </submittedName>
</protein>